<keyword evidence="3" id="KW-1185">Reference proteome</keyword>
<dbReference type="GO" id="GO:0008757">
    <property type="term" value="F:S-adenosylmethionine-dependent methyltransferase activity"/>
    <property type="evidence" value="ECO:0007669"/>
    <property type="project" value="InterPro"/>
</dbReference>
<evidence type="ECO:0000313" key="3">
    <source>
        <dbReference type="Proteomes" id="UP000813385"/>
    </source>
</evidence>
<feature type="domain" description="Methyltransferase type 11" evidence="1">
    <location>
        <begin position="120"/>
        <end position="208"/>
    </location>
</feature>
<dbReference type="Proteomes" id="UP000813385">
    <property type="component" value="Unassembled WGS sequence"/>
</dbReference>
<dbReference type="InterPro" id="IPR029063">
    <property type="entry name" value="SAM-dependent_MTases_sf"/>
</dbReference>
<evidence type="ECO:0000259" key="1">
    <source>
        <dbReference type="Pfam" id="PF08241"/>
    </source>
</evidence>
<dbReference type="Gene3D" id="3.40.50.150">
    <property type="entry name" value="Vaccinia Virus protein VP39"/>
    <property type="match status" value="1"/>
</dbReference>
<dbReference type="PANTHER" id="PTHR45277">
    <property type="entry name" value="EXPRESSED PROTEIN"/>
    <property type="match status" value="1"/>
</dbReference>
<dbReference type="GO" id="GO:0032259">
    <property type="term" value="P:methylation"/>
    <property type="evidence" value="ECO:0007669"/>
    <property type="project" value="UniProtKB-KW"/>
</dbReference>
<dbReference type="CDD" id="cd02440">
    <property type="entry name" value="AdoMet_MTases"/>
    <property type="match status" value="1"/>
</dbReference>
<keyword evidence="2" id="KW-0808">Transferase</keyword>
<dbReference type="EMBL" id="JAGPXD010000002">
    <property type="protein sequence ID" value="KAH7368134.1"/>
    <property type="molecule type" value="Genomic_DNA"/>
</dbReference>
<dbReference type="Pfam" id="PF08241">
    <property type="entry name" value="Methyltransf_11"/>
    <property type="match status" value="1"/>
</dbReference>
<protein>
    <submittedName>
        <fullName evidence="2">Methyltransferase</fullName>
    </submittedName>
</protein>
<keyword evidence="2" id="KW-0489">Methyltransferase</keyword>
<reference evidence="2" key="1">
    <citation type="journal article" date="2021" name="Nat. Commun.">
        <title>Genetic determinants of endophytism in the Arabidopsis root mycobiome.</title>
        <authorList>
            <person name="Mesny F."/>
            <person name="Miyauchi S."/>
            <person name="Thiergart T."/>
            <person name="Pickel B."/>
            <person name="Atanasova L."/>
            <person name="Karlsson M."/>
            <person name="Huettel B."/>
            <person name="Barry K.W."/>
            <person name="Haridas S."/>
            <person name="Chen C."/>
            <person name="Bauer D."/>
            <person name="Andreopoulos W."/>
            <person name="Pangilinan J."/>
            <person name="LaButti K."/>
            <person name="Riley R."/>
            <person name="Lipzen A."/>
            <person name="Clum A."/>
            <person name="Drula E."/>
            <person name="Henrissat B."/>
            <person name="Kohler A."/>
            <person name="Grigoriev I.V."/>
            <person name="Martin F.M."/>
            <person name="Hacquard S."/>
        </authorList>
    </citation>
    <scope>NUCLEOTIDE SEQUENCE</scope>
    <source>
        <strain evidence="2">MPI-CAGE-AT-0016</strain>
    </source>
</reference>
<organism evidence="2 3">
    <name type="scientific">Plectosphaerella cucumerina</name>
    <dbReference type="NCBI Taxonomy" id="40658"/>
    <lineage>
        <taxon>Eukaryota</taxon>
        <taxon>Fungi</taxon>
        <taxon>Dikarya</taxon>
        <taxon>Ascomycota</taxon>
        <taxon>Pezizomycotina</taxon>
        <taxon>Sordariomycetes</taxon>
        <taxon>Hypocreomycetidae</taxon>
        <taxon>Glomerellales</taxon>
        <taxon>Plectosphaerellaceae</taxon>
        <taxon>Plectosphaerella</taxon>
    </lineage>
</organism>
<comment type="caution">
    <text evidence="2">The sequence shown here is derived from an EMBL/GenBank/DDBJ whole genome shotgun (WGS) entry which is preliminary data.</text>
</comment>
<name>A0A8K0TJ67_9PEZI</name>
<dbReference type="AlphaFoldDB" id="A0A8K0TJ67"/>
<accession>A0A8K0TJ67</accession>
<dbReference type="InterPro" id="IPR013216">
    <property type="entry name" value="Methyltransf_11"/>
</dbReference>
<sequence>MATHDTQQFYEPGTKVPKDLISKIAASDDKPAALKRPAYGLDSVSGLLMSNVCAPLYLHASLRGKFIVWDELLAALPQDIFRGPALDLGCGRGMVLLKIAARKRDLAEKANREEGPVSVAPAFGIDIFDSSDQTSNSPTATFRNMAAEKVLDYVVLHEKSFTERLPFADGIFSLITTSLAVHNVERLGRENSVREMGRVCAPGGRIIMVDLFWYFKEYEGLFEELGFEDIKIFGAGVRMMYGLFPCKILTATKPKQRHDSAIATGGEA</sequence>
<dbReference type="SUPFAM" id="SSF53335">
    <property type="entry name" value="S-adenosyl-L-methionine-dependent methyltransferases"/>
    <property type="match status" value="1"/>
</dbReference>
<dbReference type="OrthoDB" id="10017101at2759"/>
<proteinExistence type="predicted"/>
<dbReference type="PANTHER" id="PTHR45277:SF1">
    <property type="entry name" value="EXPRESSED PROTEIN"/>
    <property type="match status" value="1"/>
</dbReference>
<gene>
    <name evidence="2" type="ORF">B0T11DRAFT_276506</name>
</gene>
<evidence type="ECO:0000313" key="2">
    <source>
        <dbReference type="EMBL" id="KAH7368134.1"/>
    </source>
</evidence>